<keyword evidence="2" id="KW-0378">Hydrolase</keyword>
<dbReference type="SUPFAM" id="SSF52540">
    <property type="entry name" value="P-loop containing nucleoside triphosphate hydrolases"/>
    <property type="match status" value="2"/>
</dbReference>
<keyword evidence="3" id="KW-1185">Reference proteome</keyword>
<evidence type="ECO:0000259" key="1">
    <source>
        <dbReference type="PROSITE" id="PS51192"/>
    </source>
</evidence>
<dbReference type="SMART" id="SM00487">
    <property type="entry name" value="DEXDc"/>
    <property type="match status" value="1"/>
</dbReference>
<name>A0ABS7KAF6_9BACI</name>
<dbReference type="InterPro" id="IPR027417">
    <property type="entry name" value="P-loop_NTPase"/>
</dbReference>
<keyword evidence="2" id="KW-0067">ATP-binding</keyword>
<dbReference type="InterPro" id="IPR014001">
    <property type="entry name" value="Helicase_ATP-bd"/>
</dbReference>
<evidence type="ECO:0000313" key="3">
    <source>
        <dbReference type="Proteomes" id="UP000769780"/>
    </source>
</evidence>
<accession>A0ABS7KAF6</accession>
<dbReference type="PROSITE" id="PS51192">
    <property type="entry name" value="HELICASE_ATP_BIND_1"/>
    <property type="match status" value="1"/>
</dbReference>
<organism evidence="2 3">
    <name type="scientific">Mesobacillus maritimus</name>
    <dbReference type="NCBI Taxonomy" id="1643336"/>
    <lineage>
        <taxon>Bacteria</taxon>
        <taxon>Bacillati</taxon>
        <taxon>Bacillota</taxon>
        <taxon>Bacilli</taxon>
        <taxon>Bacillales</taxon>
        <taxon>Bacillaceae</taxon>
        <taxon>Mesobacillus</taxon>
    </lineage>
</organism>
<dbReference type="Gene3D" id="3.90.920.20">
    <property type="entry name" value="HP0184-like"/>
    <property type="match status" value="1"/>
</dbReference>
<dbReference type="RefSeq" id="WP_221875407.1">
    <property type="nucleotide sequence ID" value="NZ_JACWFH010000033.1"/>
</dbReference>
<evidence type="ECO:0000313" key="2">
    <source>
        <dbReference type="EMBL" id="MBY0099190.1"/>
    </source>
</evidence>
<dbReference type="InterPro" id="IPR006935">
    <property type="entry name" value="Helicase/UvrB_N"/>
</dbReference>
<proteinExistence type="predicted"/>
<dbReference type="CDD" id="cd18785">
    <property type="entry name" value="SF2_C"/>
    <property type="match status" value="1"/>
</dbReference>
<dbReference type="EMBL" id="JACWFH010000033">
    <property type="protein sequence ID" value="MBY0099190.1"/>
    <property type="molecule type" value="Genomic_DNA"/>
</dbReference>
<keyword evidence="2" id="KW-0547">Nucleotide-binding</keyword>
<dbReference type="InterPro" id="IPR044919">
    <property type="entry name" value="HP0184-like_sf"/>
</dbReference>
<protein>
    <submittedName>
        <fullName evidence="2">DEAD/DEAH box helicase family protein</fullName>
    </submittedName>
</protein>
<dbReference type="GO" id="GO:0004386">
    <property type="term" value="F:helicase activity"/>
    <property type="evidence" value="ECO:0007669"/>
    <property type="project" value="UniProtKB-KW"/>
</dbReference>
<reference evidence="2 3" key="1">
    <citation type="submission" date="2020-07" db="EMBL/GenBank/DDBJ databases">
        <title>Fungal Genomes of the International Space Station.</title>
        <authorList>
            <person name="Seuylemezian A."/>
            <person name="Singh N.K."/>
            <person name="Wood J."/>
            <person name="Venkateswaran K."/>
        </authorList>
    </citation>
    <scope>NUCLEOTIDE SEQUENCE [LARGE SCALE GENOMIC DNA]</scope>
    <source>
        <strain evidence="2 3">PL-B2</strain>
    </source>
</reference>
<gene>
    <name evidence="2" type="ORF">H0185_20700</name>
</gene>
<dbReference type="InterPro" id="IPR050742">
    <property type="entry name" value="Helicase_Restrict-Modif_Enz"/>
</dbReference>
<keyword evidence="2" id="KW-0347">Helicase</keyword>
<sequence>METNQYIQNLLQECEQLKKENRYLKEQVSLLMQHQSSIQNSSQESSLVSKQSSLESKIKLYNSLFKGRKDVYALRWESKTGRSGYTPACALEWRQPICLKPAIKCTDCQHRTLLPITNQVIIDHLSGKHVVGVYPMSKDETCSFLVVDFDKHNWKQDVTAFTQVCRGLDVPYSIERSRSGDGAHVWFFFNTDIKASVARKLGLGLLSRTLEKRHELGIDSYDRMFPNQDTLPKGGFGNLVALPLQKHAAKNGNSLFVDDAFNPYPDQWIYLSHVKRLTQEDLSIFMKKLHGDTIRENAIDYPLPKKLTVQLKSGLNIKKDQLPSALIARLVQLACIKNPEYYKAQKKRKSTNGIPRIINCSEEDLEHLILPRGCQGDLEDLLKELGVEVKYIDSRYSGDEINVIFNGQLTSLQLEAVSQLSGSTNGVLSATTGFGKTVAAAALIAERGVNTLIIVDRTQLQLQWVEKLASFLNVPLKEIGQYGGGKKKLTGKIDVVTIQSLTSKQELKSFITQYGQIIVDECHHISAFTFERVLKKVRAKYIYGLTATPIRKDGLHPIIFMQCGPIRYKVDSKTQAKVRPFVHRLMVRKTSFTTSSDDIQSIYQMLAVDDKRNQQLFNDVLHTLEEGRSPIVLTERIEHLESLKKQFNGFAKNIIVLTGNLSKKQQKAELDRLAQIPDYEERLVLAIGKYIGEGFDDARLDTLFLSMPISWKGTLQQYVGRLHRLHDRKREVRVYDYVDTNVPILEKMFLKRKAGYKNMGYVTEAEGAITGEQMRLF</sequence>
<dbReference type="InterPro" id="IPR054347">
    <property type="entry name" value="TOTE_primase"/>
</dbReference>
<feature type="domain" description="Helicase ATP-binding" evidence="1">
    <location>
        <begin position="417"/>
        <end position="567"/>
    </location>
</feature>
<dbReference type="Pfam" id="PF22548">
    <property type="entry name" value="AEP-TOTE"/>
    <property type="match status" value="1"/>
</dbReference>
<dbReference type="CDD" id="cd17926">
    <property type="entry name" value="DEXHc_RE"/>
    <property type="match status" value="1"/>
</dbReference>
<dbReference type="Gene3D" id="3.40.50.300">
    <property type="entry name" value="P-loop containing nucleotide triphosphate hydrolases"/>
    <property type="match status" value="2"/>
</dbReference>
<comment type="caution">
    <text evidence="2">The sequence shown here is derived from an EMBL/GenBank/DDBJ whole genome shotgun (WGS) entry which is preliminary data.</text>
</comment>
<dbReference type="PANTHER" id="PTHR47396">
    <property type="entry name" value="TYPE I RESTRICTION ENZYME ECOKI R PROTEIN"/>
    <property type="match status" value="1"/>
</dbReference>
<dbReference type="PANTHER" id="PTHR47396:SF1">
    <property type="entry name" value="ATP-DEPENDENT HELICASE IRC3-RELATED"/>
    <property type="match status" value="1"/>
</dbReference>
<dbReference type="Pfam" id="PF04851">
    <property type="entry name" value="ResIII"/>
    <property type="match status" value="1"/>
</dbReference>
<dbReference type="Proteomes" id="UP000769780">
    <property type="component" value="Unassembled WGS sequence"/>
</dbReference>